<name>A0AAU7JF04_9HYPH</name>
<dbReference type="AlphaFoldDB" id="A0AAU7JF04"/>
<dbReference type="EMBL" id="CP157484">
    <property type="protein sequence ID" value="XBO38654.1"/>
    <property type="molecule type" value="Genomic_DNA"/>
</dbReference>
<keyword evidence="1" id="KW-0732">Signal</keyword>
<accession>A0AAU7JF04</accession>
<protein>
    <recommendedName>
        <fullName evidence="3">Outer membrane protein beta-barrel domain-containing protein</fullName>
    </recommendedName>
</protein>
<feature type="chain" id="PRO_5043829045" description="Outer membrane protein beta-barrel domain-containing protein" evidence="1">
    <location>
        <begin position="23"/>
        <end position="261"/>
    </location>
</feature>
<organism evidence="2">
    <name type="scientific">Alsobacter sp. KACC 23698</name>
    <dbReference type="NCBI Taxonomy" id="3149229"/>
    <lineage>
        <taxon>Bacteria</taxon>
        <taxon>Pseudomonadati</taxon>
        <taxon>Pseudomonadota</taxon>
        <taxon>Alphaproteobacteria</taxon>
        <taxon>Hyphomicrobiales</taxon>
        <taxon>Alsobacteraceae</taxon>
        <taxon>Alsobacter</taxon>
    </lineage>
</organism>
<evidence type="ECO:0000256" key="1">
    <source>
        <dbReference type="SAM" id="SignalP"/>
    </source>
</evidence>
<evidence type="ECO:0008006" key="3">
    <source>
        <dbReference type="Google" id="ProtNLM"/>
    </source>
</evidence>
<sequence length="261" mass="28086">MKKRLLGACLAAGLAASGAALGADLPSRVEPAPIAPLPSWAFQATVYGWATALDGDVGLRYRRPIGVNVGFDQILDHLKGVFMGAFQARNDTWMFLGDVVWSKLGANRTNRFGGQLDYEQTLGLLAGYVGYRIPIGSPDLDVRVLAGARAQRLSADIRHSGVIPALDLSASGSKEWVDPLVGLSATYAFDKHWYMNAIADIGGFGVGSRITTQGFLAVGYKWTETLSTSVGYRALYTDYDKGGFVYRTTLHGVFTGLSVHF</sequence>
<proteinExistence type="predicted"/>
<evidence type="ECO:0000313" key="2">
    <source>
        <dbReference type="EMBL" id="XBO38654.1"/>
    </source>
</evidence>
<gene>
    <name evidence="2" type="ORF">ABEG18_23645</name>
</gene>
<reference evidence="2" key="1">
    <citation type="submission" date="2024-05" db="EMBL/GenBank/DDBJ databases">
        <authorList>
            <person name="Kim S."/>
            <person name="Heo J."/>
            <person name="Choi H."/>
            <person name="Choi Y."/>
            <person name="Kwon S.-W."/>
            <person name="Kim Y."/>
        </authorList>
    </citation>
    <scope>NUCLEOTIDE SEQUENCE</scope>
    <source>
        <strain evidence="2">KACC 23698</strain>
    </source>
</reference>
<dbReference type="RefSeq" id="WP_406855494.1">
    <property type="nucleotide sequence ID" value="NZ_CP157484.1"/>
</dbReference>
<feature type="signal peptide" evidence="1">
    <location>
        <begin position="1"/>
        <end position="22"/>
    </location>
</feature>